<reference evidence="2" key="3">
    <citation type="submission" date="2015-02" db="EMBL/GenBank/DDBJ databases">
        <title>Evolutionary Origins and Diversification of the Mycorrhizal Mutualists.</title>
        <authorList>
            <consortium name="DOE Joint Genome Institute"/>
            <consortium name="Mycorrhizal Genomics Consortium"/>
            <person name="Kohler A."/>
            <person name="Kuo A."/>
            <person name="Nagy L.G."/>
            <person name="Floudas D."/>
            <person name="Copeland A."/>
            <person name="Barry K.W."/>
            <person name="Cichocki N."/>
            <person name="Veneault-Fourrey C."/>
            <person name="LaButti K."/>
            <person name="Lindquist E.A."/>
            <person name="Lipzen A."/>
            <person name="Lundell T."/>
            <person name="Morin E."/>
            <person name="Murat C."/>
            <person name="Riley R."/>
            <person name="Ohm R."/>
            <person name="Sun H."/>
            <person name="Tunlid A."/>
            <person name="Henrissat B."/>
            <person name="Grigoriev I.V."/>
            <person name="Hibbett D.S."/>
            <person name="Martin F."/>
        </authorList>
    </citation>
    <scope>NUCLEOTIDE SEQUENCE</scope>
    <source>
        <strain evidence="2">Ve08.2h10</strain>
    </source>
</reference>
<dbReference type="HOGENOM" id="CLU_076148_3_0_1"/>
<dbReference type="OrthoDB" id="2668963at2759"/>
<evidence type="ECO:0000313" key="1">
    <source>
        <dbReference type="EMBL" id="KIK74610.1"/>
    </source>
</evidence>
<proteinExistence type="predicted"/>
<dbReference type="EMBL" id="KN825787">
    <property type="protein sequence ID" value="KIK81500.1"/>
    <property type="molecule type" value="Genomic_DNA"/>
</dbReference>
<gene>
    <name evidence="2" type="ORF">PAXRUDRAFT_155984</name>
    <name evidence="1" type="ORF">PAXRUDRAFT_175164</name>
</gene>
<protein>
    <submittedName>
        <fullName evidence="2">Uncharacterized protein</fullName>
    </submittedName>
</protein>
<reference evidence="3" key="2">
    <citation type="submission" date="2015-01" db="EMBL/GenBank/DDBJ databases">
        <title>Evolutionary Origins and Diversification of the Mycorrhizal Mutualists.</title>
        <authorList>
            <consortium name="DOE Joint Genome Institute"/>
            <consortium name="Mycorrhizal Genomics Consortium"/>
            <person name="Kohler A."/>
            <person name="Kuo A."/>
            <person name="Nagy L.G."/>
            <person name="Floudas D."/>
            <person name="Copeland A."/>
            <person name="Barry K.W."/>
            <person name="Cichocki N."/>
            <person name="Veneault-Fourrey C."/>
            <person name="LaButti K."/>
            <person name="Lindquist E.A."/>
            <person name="Lipzen A."/>
            <person name="Lundell T."/>
            <person name="Morin E."/>
            <person name="Murat C."/>
            <person name="Riley R."/>
            <person name="Ohm R."/>
            <person name="Sun H."/>
            <person name="Tunlid A."/>
            <person name="Henrissat B."/>
            <person name="Grigoriev I.V."/>
            <person name="Hibbett D.S."/>
            <person name="Martin F."/>
        </authorList>
    </citation>
    <scope>NUCLEOTIDE SEQUENCE [LARGE SCALE GENOMIC DNA]</scope>
    <source>
        <strain evidence="1 3">Ve08.2h10</strain>
    </source>
</reference>
<organism evidence="2 3">
    <name type="scientific">Paxillus rubicundulus Ve08.2h10</name>
    <dbReference type="NCBI Taxonomy" id="930991"/>
    <lineage>
        <taxon>Eukaryota</taxon>
        <taxon>Fungi</taxon>
        <taxon>Dikarya</taxon>
        <taxon>Basidiomycota</taxon>
        <taxon>Agaricomycotina</taxon>
        <taxon>Agaricomycetes</taxon>
        <taxon>Agaricomycetidae</taxon>
        <taxon>Boletales</taxon>
        <taxon>Paxilineae</taxon>
        <taxon>Paxillaceae</taxon>
        <taxon>Paxillus</taxon>
    </lineage>
</organism>
<accession>A0A0D0DQB9</accession>
<evidence type="ECO:0000313" key="2">
    <source>
        <dbReference type="EMBL" id="KIK81500.1"/>
    </source>
</evidence>
<reference evidence="2 3" key="1">
    <citation type="submission" date="2014-04" db="EMBL/GenBank/DDBJ databases">
        <authorList>
            <consortium name="DOE Joint Genome Institute"/>
            <person name="Kuo A."/>
            <person name="Kohler A."/>
            <person name="Jargeat P."/>
            <person name="Nagy L.G."/>
            <person name="Floudas D."/>
            <person name="Copeland A."/>
            <person name="Barry K.W."/>
            <person name="Cichocki N."/>
            <person name="Veneault-Fourrey C."/>
            <person name="LaButti K."/>
            <person name="Lindquist E.A."/>
            <person name="Lipzen A."/>
            <person name="Lundell T."/>
            <person name="Morin E."/>
            <person name="Murat C."/>
            <person name="Sun H."/>
            <person name="Tunlid A."/>
            <person name="Henrissat B."/>
            <person name="Grigoriev I.V."/>
            <person name="Hibbett D.S."/>
            <person name="Martin F."/>
            <person name="Nordberg H.P."/>
            <person name="Cantor M.N."/>
            <person name="Hua S.X."/>
        </authorList>
    </citation>
    <scope>NUCLEOTIDE SEQUENCE [LARGE SCALE GENOMIC DNA]</scope>
    <source>
        <strain evidence="2 3">Ve08.2h10</strain>
    </source>
</reference>
<dbReference type="Proteomes" id="UP000054538">
    <property type="component" value="Unassembled WGS sequence"/>
</dbReference>
<dbReference type="AlphaFoldDB" id="A0A0D0DQB9"/>
<evidence type="ECO:0000313" key="3">
    <source>
        <dbReference type="Proteomes" id="UP000054538"/>
    </source>
</evidence>
<dbReference type="EMBL" id="KN828707">
    <property type="protein sequence ID" value="KIK74610.1"/>
    <property type="molecule type" value="Genomic_DNA"/>
</dbReference>
<keyword evidence="3" id="KW-1185">Reference proteome</keyword>
<sequence length="134" mass="14822">MVGHAKSITKKKQIAWEAHGGIMARAVEAYQAELAKGPLQQHQGAGTICSDFQKLYYFETGKQIKLSHVTLIQLTAGRISKSKSNLQCSWLTDEETNVVIDYIIEMGNHGFPSPTTQGHNHKIQHQAAQHLQSG</sequence>
<name>A0A0D0DQB9_9AGAM</name>